<evidence type="ECO:0000256" key="1">
    <source>
        <dbReference type="ARBA" id="ARBA00022741"/>
    </source>
</evidence>
<dbReference type="Gene3D" id="3.40.50.300">
    <property type="entry name" value="P-loop containing nucleotide triphosphate hydrolases"/>
    <property type="match status" value="1"/>
</dbReference>
<accession>A0ABX0PVY3</accession>
<name>A0ABX0PVY3_9GAMM</name>
<dbReference type="InterPro" id="IPR011545">
    <property type="entry name" value="DEAD/DEAH_box_helicase_dom"/>
</dbReference>
<dbReference type="PROSITE" id="PS51193">
    <property type="entry name" value="HELICASE_ATP_BIND_2"/>
    <property type="match status" value="1"/>
</dbReference>
<evidence type="ECO:0000256" key="3">
    <source>
        <dbReference type="ARBA" id="ARBA00022840"/>
    </source>
</evidence>
<proteinExistence type="predicted"/>
<dbReference type="Pfam" id="PF00270">
    <property type="entry name" value="DEAD"/>
    <property type="match status" value="1"/>
</dbReference>
<dbReference type="InterPro" id="IPR014013">
    <property type="entry name" value="Helic_SF1/SF2_ATP-bd_DinG/Rad3"/>
</dbReference>
<dbReference type="InterPro" id="IPR027417">
    <property type="entry name" value="P-loop_NTPase"/>
</dbReference>
<reference evidence="5 6" key="1">
    <citation type="submission" date="2020-03" db="EMBL/GenBank/DDBJ databases">
        <title>Identification of Halomonas strains.</title>
        <authorList>
            <person name="Xiao Z."/>
            <person name="Dong F."/>
            <person name="Wang Z."/>
            <person name="Zhao J.-Y."/>
        </authorList>
    </citation>
    <scope>NUCLEOTIDE SEQUENCE [LARGE SCALE GENOMIC DNA]</scope>
    <source>
        <strain evidence="5 6">DX6</strain>
    </source>
</reference>
<keyword evidence="2" id="KW-0378">Hydrolase</keyword>
<sequence length="128" mass="13761">MLDEAVKGEIQAAYRRVLEAQGLTPRYGQRLMIAEIARTLGAIEADDAGRRVSDEHVCVLEAGTGTGKTLAYLLAALPVAKAKGKRLVIATATIALQEQVLLQDLPTLKAHSGLDFDYALAKGRGRYL</sequence>
<protein>
    <submittedName>
        <fullName evidence="5">DEAD/DEAH box helicase</fullName>
    </submittedName>
</protein>
<keyword evidence="3" id="KW-0067">ATP-binding</keyword>
<evidence type="ECO:0000313" key="6">
    <source>
        <dbReference type="Proteomes" id="UP001318321"/>
    </source>
</evidence>
<evidence type="ECO:0000256" key="2">
    <source>
        <dbReference type="ARBA" id="ARBA00022801"/>
    </source>
</evidence>
<keyword evidence="1" id="KW-0547">Nucleotide-binding</keyword>
<organism evidence="5 6">
    <name type="scientific">Billgrantia bachuensis</name>
    <dbReference type="NCBI Taxonomy" id="2717286"/>
    <lineage>
        <taxon>Bacteria</taxon>
        <taxon>Pseudomonadati</taxon>
        <taxon>Pseudomonadota</taxon>
        <taxon>Gammaproteobacteria</taxon>
        <taxon>Oceanospirillales</taxon>
        <taxon>Halomonadaceae</taxon>
        <taxon>Billgrantia</taxon>
    </lineage>
</organism>
<evidence type="ECO:0000259" key="4">
    <source>
        <dbReference type="PROSITE" id="PS51193"/>
    </source>
</evidence>
<gene>
    <name evidence="5" type="ORF">HBJ55_14780</name>
</gene>
<keyword evidence="6" id="KW-1185">Reference proteome</keyword>
<dbReference type="SUPFAM" id="SSF52540">
    <property type="entry name" value="P-loop containing nucleoside triphosphate hydrolases"/>
    <property type="match status" value="1"/>
</dbReference>
<dbReference type="RefSeq" id="WP_167116438.1">
    <property type="nucleotide sequence ID" value="NZ_JAAQTO010000041.1"/>
</dbReference>
<feature type="non-terminal residue" evidence="5">
    <location>
        <position position="128"/>
    </location>
</feature>
<feature type="domain" description="Helicase ATP-binding" evidence="4">
    <location>
        <begin position="15"/>
        <end position="128"/>
    </location>
</feature>
<evidence type="ECO:0000313" key="5">
    <source>
        <dbReference type="EMBL" id="NIC06691.1"/>
    </source>
</evidence>
<dbReference type="GO" id="GO:0004386">
    <property type="term" value="F:helicase activity"/>
    <property type="evidence" value="ECO:0007669"/>
    <property type="project" value="UniProtKB-KW"/>
</dbReference>
<dbReference type="Proteomes" id="UP001318321">
    <property type="component" value="Unassembled WGS sequence"/>
</dbReference>
<keyword evidence="5" id="KW-0347">Helicase</keyword>
<comment type="caution">
    <text evidence="5">The sequence shown here is derived from an EMBL/GenBank/DDBJ whole genome shotgun (WGS) entry which is preliminary data.</text>
</comment>
<dbReference type="EMBL" id="JAAQTO010000041">
    <property type="protein sequence ID" value="NIC06691.1"/>
    <property type="molecule type" value="Genomic_DNA"/>
</dbReference>